<protein>
    <recommendedName>
        <fullName evidence="1">PX domain-containing protein</fullName>
    </recommendedName>
</protein>
<dbReference type="Gene3D" id="3.30.1520.10">
    <property type="entry name" value="Phox-like domain"/>
    <property type="match status" value="1"/>
</dbReference>
<evidence type="ECO:0000313" key="2">
    <source>
        <dbReference type="EMBL" id="KAG1571301.1"/>
    </source>
</evidence>
<dbReference type="CDD" id="cd06093">
    <property type="entry name" value="PX_domain"/>
    <property type="match status" value="1"/>
</dbReference>
<feature type="domain" description="PX" evidence="1">
    <location>
        <begin position="1"/>
        <end position="114"/>
    </location>
</feature>
<proteinExistence type="predicted"/>
<dbReference type="GO" id="GO:0035091">
    <property type="term" value="F:phosphatidylinositol binding"/>
    <property type="evidence" value="ECO:0007669"/>
    <property type="project" value="InterPro"/>
</dbReference>
<sequence>MVFCAIKDFKLKHYERQNKHVWYPIQIELENHDTIEIKRRYSEFIQFAQQLKTIDKTAPQMNHSKTSYWIKRHQHYMHRQTELERFCKDLLSLPTVMTSSDIYISFFNLNTNECYNQHVNMSTSSHHTNISASSHSTSVSTSSHSTNISTISYSSHCNSSQKDEERIRIKLVYDCENIVVLCVPRSTDFDTMKWRIIQKFALLDIRLSSQLVLLSVSNHKQISSPACSVTENVTLVSNQVQWKEAMRTRWMDYSKVTVRVFSF</sequence>
<keyword evidence="3" id="KW-1185">Reference proteome</keyword>
<dbReference type="Proteomes" id="UP000740926">
    <property type="component" value="Unassembled WGS sequence"/>
</dbReference>
<evidence type="ECO:0000313" key="3">
    <source>
        <dbReference type="Proteomes" id="UP000740926"/>
    </source>
</evidence>
<dbReference type="SMART" id="SM00312">
    <property type="entry name" value="PX"/>
    <property type="match status" value="1"/>
</dbReference>
<dbReference type="AlphaFoldDB" id="A0A9P6Z6D5"/>
<name>A0A9P6Z6D5_9FUNG</name>
<reference evidence="2 3" key="1">
    <citation type="journal article" date="2020" name="Microb. Genom.">
        <title>Genetic diversity of clinical and environmental Mucorales isolates obtained from an investigation of mucormycosis cases among solid organ transplant recipients.</title>
        <authorList>
            <person name="Nguyen M.H."/>
            <person name="Kaul D."/>
            <person name="Muto C."/>
            <person name="Cheng S.J."/>
            <person name="Richter R.A."/>
            <person name="Bruno V.M."/>
            <person name="Liu G."/>
            <person name="Beyhan S."/>
            <person name="Sundermann A.J."/>
            <person name="Mounaud S."/>
            <person name="Pasculle A.W."/>
            <person name="Nierman W.C."/>
            <person name="Driscoll E."/>
            <person name="Cumbie R."/>
            <person name="Clancy C.J."/>
            <person name="Dupont C.L."/>
        </authorList>
    </citation>
    <scope>NUCLEOTIDE SEQUENCE [LARGE SCALE GENOMIC DNA]</scope>
    <source>
        <strain evidence="2 3">GL24</strain>
    </source>
</reference>
<dbReference type="Pfam" id="PF00787">
    <property type="entry name" value="PX"/>
    <property type="match status" value="1"/>
</dbReference>
<dbReference type="InterPro" id="IPR001683">
    <property type="entry name" value="PX_dom"/>
</dbReference>
<organism evidence="2 3">
    <name type="scientific">Rhizopus delemar</name>
    <dbReference type="NCBI Taxonomy" id="936053"/>
    <lineage>
        <taxon>Eukaryota</taxon>
        <taxon>Fungi</taxon>
        <taxon>Fungi incertae sedis</taxon>
        <taxon>Mucoromycota</taxon>
        <taxon>Mucoromycotina</taxon>
        <taxon>Mucoromycetes</taxon>
        <taxon>Mucorales</taxon>
        <taxon>Mucorineae</taxon>
        <taxon>Rhizopodaceae</taxon>
        <taxon>Rhizopus</taxon>
    </lineage>
</organism>
<comment type="caution">
    <text evidence="2">The sequence shown here is derived from an EMBL/GenBank/DDBJ whole genome shotgun (WGS) entry which is preliminary data.</text>
</comment>
<dbReference type="PROSITE" id="PS50195">
    <property type="entry name" value="PX"/>
    <property type="match status" value="1"/>
</dbReference>
<gene>
    <name evidence="2" type="ORF">G6F50_004727</name>
</gene>
<dbReference type="SUPFAM" id="SSF64268">
    <property type="entry name" value="PX domain"/>
    <property type="match status" value="1"/>
</dbReference>
<evidence type="ECO:0000259" key="1">
    <source>
        <dbReference type="PROSITE" id="PS50195"/>
    </source>
</evidence>
<accession>A0A9P6Z6D5</accession>
<dbReference type="InterPro" id="IPR036871">
    <property type="entry name" value="PX_dom_sf"/>
</dbReference>
<dbReference type="EMBL" id="JAANIU010000584">
    <property type="protein sequence ID" value="KAG1571301.1"/>
    <property type="molecule type" value="Genomic_DNA"/>
</dbReference>